<accession>A0A0S8K074</accession>
<protein>
    <submittedName>
        <fullName evidence="1">Uncharacterized protein</fullName>
    </submittedName>
</protein>
<evidence type="ECO:0000313" key="1">
    <source>
        <dbReference type="EMBL" id="KPL14970.1"/>
    </source>
</evidence>
<name>A0A0S8K074_UNCW3</name>
<evidence type="ECO:0000313" key="2">
    <source>
        <dbReference type="Proteomes" id="UP000050975"/>
    </source>
</evidence>
<dbReference type="AlphaFoldDB" id="A0A0S8K074"/>
<reference evidence="1 2" key="1">
    <citation type="journal article" date="2015" name="Microbiome">
        <title>Genomic resolution of linkages in carbon, nitrogen, and sulfur cycling among widespread estuary sediment bacteria.</title>
        <authorList>
            <person name="Baker B.J."/>
            <person name="Lazar C.S."/>
            <person name="Teske A.P."/>
            <person name="Dick G.J."/>
        </authorList>
    </citation>
    <scope>NUCLEOTIDE SEQUENCE [LARGE SCALE GENOMIC DNA]</scope>
    <source>
        <strain evidence="1">SM1_77</strain>
    </source>
</reference>
<dbReference type="Proteomes" id="UP000050975">
    <property type="component" value="Unassembled WGS sequence"/>
</dbReference>
<organism evidence="1 2">
    <name type="scientific">candidate division WOR_3 bacterium SM1_77</name>
    <dbReference type="NCBI Taxonomy" id="1703778"/>
    <lineage>
        <taxon>Bacteria</taxon>
        <taxon>Bacteria division WOR-3</taxon>
    </lineage>
</organism>
<sequence>MKYRILLFTLLVVFCGDNHIVQRAAEDYFPLRADYWWRYAGENDTLFVEVEPADTIFGIEYFPVSYNGVVTYLAKSHNGIAQYVRKIYNYAGNDHTVIEDFIIRIELPLIEDNSYQYFVSDSIYVASQLVKAYYEVNGIIIDYAHDTDYGDIYEVSITTIESLITPDTSLVDTNEVTEYYAPGVGMIRLTDGTSEYRLIEYNIP</sequence>
<proteinExistence type="predicted"/>
<gene>
    <name evidence="1" type="ORF">AMJ74_02435</name>
</gene>
<comment type="caution">
    <text evidence="1">The sequence shown here is derived from an EMBL/GenBank/DDBJ whole genome shotgun (WGS) entry which is preliminary data.</text>
</comment>
<dbReference type="EMBL" id="LJVE01000028">
    <property type="protein sequence ID" value="KPL14970.1"/>
    <property type="molecule type" value="Genomic_DNA"/>
</dbReference>